<name>A0A8S1KBT0_9CILI</name>
<dbReference type="EMBL" id="CAJJDN010000006">
    <property type="protein sequence ID" value="CAD8052047.1"/>
    <property type="molecule type" value="Genomic_DNA"/>
</dbReference>
<reference evidence="2" key="1">
    <citation type="submission" date="2021-01" db="EMBL/GenBank/DDBJ databases">
        <authorList>
            <consortium name="Genoscope - CEA"/>
            <person name="William W."/>
        </authorList>
    </citation>
    <scope>NUCLEOTIDE SEQUENCE</scope>
</reference>
<gene>
    <name evidence="2" type="ORF">PSON_ATCC_30995.1.T0060243</name>
</gene>
<evidence type="ECO:0000313" key="3">
    <source>
        <dbReference type="Proteomes" id="UP000692954"/>
    </source>
</evidence>
<feature type="region of interest" description="Disordered" evidence="1">
    <location>
        <begin position="30"/>
        <end position="49"/>
    </location>
</feature>
<keyword evidence="3" id="KW-1185">Reference proteome</keyword>
<feature type="compositionally biased region" description="Polar residues" evidence="1">
    <location>
        <begin position="32"/>
        <end position="41"/>
    </location>
</feature>
<proteinExistence type="predicted"/>
<accession>A0A8S1KBT0</accession>
<evidence type="ECO:0000313" key="2">
    <source>
        <dbReference type="EMBL" id="CAD8052047.1"/>
    </source>
</evidence>
<protein>
    <submittedName>
        <fullName evidence="2">Uncharacterized protein</fullName>
    </submittedName>
</protein>
<dbReference type="Proteomes" id="UP000692954">
    <property type="component" value="Unassembled WGS sequence"/>
</dbReference>
<organism evidence="2 3">
    <name type="scientific">Paramecium sonneborni</name>
    <dbReference type="NCBI Taxonomy" id="65129"/>
    <lineage>
        <taxon>Eukaryota</taxon>
        <taxon>Sar</taxon>
        <taxon>Alveolata</taxon>
        <taxon>Ciliophora</taxon>
        <taxon>Intramacronucleata</taxon>
        <taxon>Oligohymenophorea</taxon>
        <taxon>Peniculida</taxon>
        <taxon>Parameciidae</taxon>
        <taxon>Paramecium</taxon>
    </lineage>
</organism>
<dbReference type="AlphaFoldDB" id="A0A8S1KBT0"/>
<comment type="caution">
    <text evidence="2">The sequence shown here is derived from an EMBL/GenBank/DDBJ whole genome shotgun (WGS) entry which is preliminary data.</text>
</comment>
<evidence type="ECO:0000256" key="1">
    <source>
        <dbReference type="SAM" id="MobiDB-lite"/>
    </source>
</evidence>
<sequence length="49" mass="5917">MIYVLEDNILGTILLFQIINTWKEERKKNKKIQNNSEQSTCEEIKYDQI</sequence>